<feature type="transmembrane region" description="Helical" evidence="2">
    <location>
        <begin position="60"/>
        <end position="84"/>
    </location>
</feature>
<accession>A0ABX0TB84</accession>
<evidence type="ECO:0000313" key="4">
    <source>
        <dbReference type="Proteomes" id="UP001318300"/>
    </source>
</evidence>
<protein>
    <recommendedName>
        <fullName evidence="5">MFS transporter</fullName>
    </recommendedName>
</protein>
<sequence length="176" mass="17864">MTWSNVPGSGPEHDRARQERAALHDTASGPHFTDAERTAWEQGATSLFPAGRIADRVSTVLLLVATAVLTAVAAVAGVVAVASAATSCGTSASCTAGGLVGGAVLAVGGAFVVGVVTLVFAVRAWIRRRTSWWIAGIGFVLAVAAVTWGTVLFVHTLDEQGVGRDAGVATAQLPTD</sequence>
<organism evidence="3 4">
    <name type="scientific">Curtobacterium salicis</name>
    <dbReference type="NCBI Taxonomy" id="1779862"/>
    <lineage>
        <taxon>Bacteria</taxon>
        <taxon>Bacillati</taxon>
        <taxon>Actinomycetota</taxon>
        <taxon>Actinomycetes</taxon>
        <taxon>Micrococcales</taxon>
        <taxon>Microbacteriaceae</taxon>
        <taxon>Curtobacterium</taxon>
    </lineage>
</organism>
<proteinExistence type="predicted"/>
<reference evidence="3 4" key="1">
    <citation type="submission" date="2020-03" db="EMBL/GenBank/DDBJ databases">
        <title>Above-ground endophytic microbial communities from plants in different locations in the United States.</title>
        <authorList>
            <person name="Frank C."/>
        </authorList>
    </citation>
    <scope>NUCLEOTIDE SEQUENCE [LARGE SCALE GENOMIC DNA]</scope>
    <source>
        <strain evidence="3 4">WW7</strain>
    </source>
</reference>
<dbReference type="Proteomes" id="UP001318300">
    <property type="component" value="Unassembled WGS sequence"/>
</dbReference>
<evidence type="ECO:0000256" key="1">
    <source>
        <dbReference type="SAM" id="MobiDB-lite"/>
    </source>
</evidence>
<name>A0ABX0TB84_9MICO</name>
<feature type="transmembrane region" description="Helical" evidence="2">
    <location>
        <begin position="132"/>
        <end position="154"/>
    </location>
</feature>
<keyword evidence="2" id="KW-0812">Transmembrane</keyword>
<feature type="region of interest" description="Disordered" evidence="1">
    <location>
        <begin position="1"/>
        <end position="32"/>
    </location>
</feature>
<feature type="transmembrane region" description="Helical" evidence="2">
    <location>
        <begin position="96"/>
        <end position="120"/>
    </location>
</feature>
<dbReference type="EMBL" id="JAAOYO010000003">
    <property type="protein sequence ID" value="NII41104.1"/>
    <property type="molecule type" value="Genomic_DNA"/>
</dbReference>
<dbReference type="InterPro" id="IPR046231">
    <property type="entry name" value="DUF6264"/>
</dbReference>
<feature type="compositionally biased region" description="Basic and acidic residues" evidence="1">
    <location>
        <begin position="11"/>
        <end position="23"/>
    </location>
</feature>
<comment type="caution">
    <text evidence="3">The sequence shown here is derived from an EMBL/GenBank/DDBJ whole genome shotgun (WGS) entry which is preliminary data.</text>
</comment>
<keyword evidence="2" id="KW-1133">Transmembrane helix</keyword>
<keyword evidence="4" id="KW-1185">Reference proteome</keyword>
<dbReference type="Pfam" id="PF19779">
    <property type="entry name" value="DUF6264"/>
    <property type="match status" value="1"/>
</dbReference>
<evidence type="ECO:0008006" key="5">
    <source>
        <dbReference type="Google" id="ProtNLM"/>
    </source>
</evidence>
<evidence type="ECO:0000313" key="3">
    <source>
        <dbReference type="EMBL" id="NII41104.1"/>
    </source>
</evidence>
<gene>
    <name evidence="3" type="ORF">E9228_001751</name>
</gene>
<dbReference type="RefSeq" id="WP_166780211.1">
    <property type="nucleotide sequence ID" value="NZ_JAAOYO010000003.1"/>
</dbReference>
<evidence type="ECO:0000256" key="2">
    <source>
        <dbReference type="SAM" id="Phobius"/>
    </source>
</evidence>
<keyword evidence="2" id="KW-0472">Membrane</keyword>